<dbReference type="Proteomes" id="UP000596049">
    <property type="component" value="Chromosome"/>
</dbReference>
<keyword evidence="1" id="KW-0472">Membrane</keyword>
<evidence type="ECO:0000313" key="2">
    <source>
        <dbReference type="EMBL" id="QQP10588.1"/>
    </source>
</evidence>
<dbReference type="InterPro" id="IPR036259">
    <property type="entry name" value="MFS_trans_sf"/>
</dbReference>
<keyword evidence="3" id="KW-1185">Reference proteome</keyword>
<dbReference type="InterPro" id="IPR039672">
    <property type="entry name" value="MFS_2"/>
</dbReference>
<feature type="transmembrane region" description="Helical" evidence="1">
    <location>
        <begin position="237"/>
        <end position="262"/>
    </location>
</feature>
<feature type="transmembrane region" description="Helical" evidence="1">
    <location>
        <begin position="39"/>
        <end position="59"/>
    </location>
</feature>
<reference evidence="2 3" key="1">
    <citation type="submission" date="2020-01" db="EMBL/GenBank/DDBJ databases">
        <authorList>
            <person name="Liu G."/>
            <person name="Liu B."/>
        </authorList>
    </citation>
    <scope>NUCLEOTIDE SEQUENCE [LARGE SCALE GENOMIC DNA]</scope>
    <source>
        <strain evidence="2 3">FJAT-51161</strain>
    </source>
</reference>
<feature type="transmembrane region" description="Helical" evidence="1">
    <location>
        <begin position="333"/>
        <end position="353"/>
    </location>
</feature>
<organism evidence="2 3">
    <name type="scientific">Lysinibacillus agricola</name>
    <dbReference type="NCBI Taxonomy" id="2590012"/>
    <lineage>
        <taxon>Bacteria</taxon>
        <taxon>Bacillati</taxon>
        <taxon>Bacillota</taxon>
        <taxon>Bacilli</taxon>
        <taxon>Bacillales</taxon>
        <taxon>Bacillaceae</taxon>
        <taxon>Lysinibacillus</taxon>
    </lineage>
</organism>
<feature type="transmembrane region" description="Helical" evidence="1">
    <location>
        <begin position="408"/>
        <end position="431"/>
    </location>
</feature>
<dbReference type="CDD" id="cd17332">
    <property type="entry name" value="MFS_MelB_like"/>
    <property type="match status" value="1"/>
</dbReference>
<dbReference type="NCBIfam" id="TIGR00792">
    <property type="entry name" value="gph"/>
    <property type="match status" value="1"/>
</dbReference>
<proteinExistence type="predicted"/>
<evidence type="ECO:0000256" key="1">
    <source>
        <dbReference type="SAM" id="Phobius"/>
    </source>
</evidence>
<dbReference type="SUPFAM" id="SSF103473">
    <property type="entry name" value="MFS general substrate transporter"/>
    <property type="match status" value="1"/>
</dbReference>
<keyword evidence="1" id="KW-0812">Transmembrane</keyword>
<feature type="transmembrane region" description="Helical" evidence="1">
    <location>
        <begin position="305"/>
        <end position="327"/>
    </location>
</feature>
<dbReference type="PANTHER" id="PTHR11328">
    <property type="entry name" value="MAJOR FACILITATOR SUPERFAMILY DOMAIN-CONTAINING PROTEIN"/>
    <property type="match status" value="1"/>
</dbReference>
<dbReference type="Pfam" id="PF13347">
    <property type="entry name" value="MFS_2"/>
    <property type="match status" value="1"/>
</dbReference>
<sequence>MAKTKKYIGELSTSEMWASCAIGMGTGLLPFLMNGYMSYFFTDVMLIPASSLVGIMLVARILDGIQDIGIGATLDRIRRPDGQARPFFKWFAIPFFIFSALLFLNPPFGETGKVIYAAVTYIGALFMLSFLQLPYATQISLITKDSKVISKLSSMRFITASIVSVIAGLVVIPLLKGFGGGDINKGFFSVGIIVGALGAASAIWAYFGTRDRYIAILPKKEKIPLLGQLRYLKNFPWLLGLIITLSIMFSYTFSSAMAIYYFTHVIPNQTFAGLALVVIFAFMVPGSAISPIIGGKIGKKQAIMVGVGISICGKLIMLLGSSIFIFIGLGMTGFGLGIAIPLLTALMPDIVDYGEWKHHASTPGILYSAISLGSKMGMGLAVSVQLAILSKFGYDATLVVQPDSAINAISLSYIFVPLVCETLALIAISFYRIDHIRDQIQNDLTERYESLGLKRVKESL</sequence>
<accession>A0ABX7AL48</accession>
<dbReference type="EMBL" id="CP067341">
    <property type="protein sequence ID" value="QQP10588.1"/>
    <property type="molecule type" value="Genomic_DNA"/>
</dbReference>
<dbReference type="InterPro" id="IPR001927">
    <property type="entry name" value="Na/Gal_symport"/>
</dbReference>
<dbReference type="Gene3D" id="1.20.1250.20">
    <property type="entry name" value="MFS general substrate transporter like domains"/>
    <property type="match status" value="1"/>
</dbReference>
<dbReference type="RefSeq" id="WP_053597238.1">
    <property type="nucleotide sequence ID" value="NZ_CP067341.1"/>
</dbReference>
<keyword evidence="1" id="KW-1133">Transmembrane helix</keyword>
<name>A0ABX7AL48_9BACI</name>
<evidence type="ECO:0000313" key="3">
    <source>
        <dbReference type="Proteomes" id="UP000596049"/>
    </source>
</evidence>
<dbReference type="PANTHER" id="PTHR11328:SF24">
    <property type="entry name" value="MAJOR FACILITATOR SUPERFAMILY (MFS) PROFILE DOMAIN-CONTAINING PROTEIN"/>
    <property type="match status" value="1"/>
</dbReference>
<feature type="transmembrane region" description="Helical" evidence="1">
    <location>
        <begin position="114"/>
        <end position="136"/>
    </location>
</feature>
<protein>
    <submittedName>
        <fullName evidence="2">MFS transporter</fullName>
    </submittedName>
</protein>
<feature type="transmembrane region" description="Helical" evidence="1">
    <location>
        <begin position="87"/>
        <end position="108"/>
    </location>
</feature>
<feature type="transmembrane region" description="Helical" evidence="1">
    <location>
        <begin position="187"/>
        <end position="207"/>
    </location>
</feature>
<feature type="transmembrane region" description="Helical" evidence="1">
    <location>
        <begin position="365"/>
        <end position="388"/>
    </location>
</feature>
<feature type="transmembrane region" description="Helical" evidence="1">
    <location>
        <begin position="157"/>
        <end position="175"/>
    </location>
</feature>
<feature type="transmembrane region" description="Helical" evidence="1">
    <location>
        <begin position="274"/>
        <end position="293"/>
    </location>
</feature>
<gene>
    <name evidence="2" type="ORF">FJQ98_15080</name>
</gene>
<feature type="transmembrane region" description="Helical" evidence="1">
    <location>
        <begin position="16"/>
        <end position="33"/>
    </location>
</feature>